<keyword evidence="11" id="KW-0472">Membrane</keyword>
<protein>
    <submittedName>
        <fullName evidence="18">Sugar ABC transporter substrate-binding protein</fullName>
    </submittedName>
</protein>
<reference evidence="19" key="1">
    <citation type="submission" date="2015-09" db="EMBL/GenBank/DDBJ databases">
        <title>Whole genome sequence of Pseudomonas fluorescens FW300-N2E3.</title>
        <authorList>
            <person name="Ray J."/>
            <person name="Melnyk R."/>
            <person name="Deutschbauer A."/>
        </authorList>
    </citation>
    <scope>NUCLEOTIDE SEQUENCE [LARGE SCALE GENOMIC DNA]</scope>
    <source>
        <strain evidence="19">FW300-N2E3</strain>
    </source>
</reference>
<dbReference type="GO" id="GO:0006811">
    <property type="term" value="P:monoatomic ion transport"/>
    <property type="evidence" value="ECO:0007669"/>
    <property type="project" value="UniProtKB-KW"/>
</dbReference>
<dbReference type="Gene3D" id="3.10.560.10">
    <property type="entry name" value="Outer membrane lipoprotein wza domain like"/>
    <property type="match status" value="1"/>
</dbReference>
<dbReference type="InterPro" id="IPR049712">
    <property type="entry name" value="Poly_export"/>
</dbReference>
<sequence>MLRLLLPVLCALVVWPSITSADEKAAAYLLSPGDVISISVWGEEKLKQEVHVLPDGSITFPLAGQVDVAGLDATAVAKKVAARLKEFIPDPNVSVVITSTAGNLVYVQGKVLKPGTVQMSGPTAVLQVLSMSGGLDKFADKAGIKVVRRNGAKQEILPVHYSDLMSGDDMSTNIQLQAGDTLVVP</sequence>
<keyword evidence="4" id="KW-1134">Transmembrane beta strand</keyword>
<dbReference type="GO" id="GO:0046930">
    <property type="term" value="C:pore complex"/>
    <property type="evidence" value="ECO:0007669"/>
    <property type="project" value="UniProtKB-KW"/>
</dbReference>
<keyword evidence="9" id="KW-0406">Ion transport</keyword>
<dbReference type="Pfam" id="PF02563">
    <property type="entry name" value="Poly_export"/>
    <property type="match status" value="1"/>
</dbReference>
<dbReference type="InterPro" id="IPR054765">
    <property type="entry name" value="SLBB_dom"/>
</dbReference>
<dbReference type="AlphaFoldDB" id="A0A0N7H171"/>
<evidence type="ECO:0000256" key="4">
    <source>
        <dbReference type="ARBA" id="ARBA00022452"/>
    </source>
</evidence>
<keyword evidence="3" id="KW-0813">Transport</keyword>
<comment type="subcellular location">
    <subcellularLocation>
        <location evidence="1">Cell outer membrane</location>
        <topology evidence="1">Multi-pass membrane protein</topology>
    </subcellularLocation>
</comment>
<accession>A0A0N7H171</accession>
<keyword evidence="14" id="KW-0449">Lipoprotein</keyword>
<evidence type="ECO:0000256" key="5">
    <source>
        <dbReference type="ARBA" id="ARBA00022597"/>
    </source>
</evidence>
<dbReference type="OrthoDB" id="9808948at2"/>
<dbReference type="PANTHER" id="PTHR33619:SF3">
    <property type="entry name" value="POLYSACCHARIDE EXPORT PROTEIN GFCE-RELATED"/>
    <property type="match status" value="1"/>
</dbReference>
<proteinExistence type="inferred from homology"/>
<evidence type="ECO:0000256" key="10">
    <source>
        <dbReference type="ARBA" id="ARBA00023114"/>
    </source>
</evidence>
<feature type="domain" description="SLBB" evidence="17">
    <location>
        <begin position="104"/>
        <end position="184"/>
    </location>
</feature>
<evidence type="ECO:0000313" key="18">
    <source>
        <dbReference type="EMBL" id="ALI05124.1"/>
    </source>
</evidence>
<evidence type="ECO:0000256" key="14">
    <source>
        <dbReference type="ARBA" id="ARBA00023288"/>
    </source>
</evidence>
<evidence type="ECO:0000256" key="1">
    <source>
        <dbReference type="ARBA" id="ARBA00004571"/>
    </source>
</evidence>
<feature type="domain" description="Polysaccharide export protein N-terminal" evidence="16">
    <location>
        <begin position="24"/>
        <end position="97"/>
    </location>
</feature>
<keyword evidence="8" id="KW-0625">Polysaccharide transport</keyword>
<gene>
    <name evidence="18" type="ORF">AO353_21115</name>
</gene>
<keyword evidence="6" id="KW-0812">Transmembrane</keyword>
<name>A0A0N7H171_PSEFL</name>
<feature type="chain" id="PRO_5006012376" evidence="15">
    <location>
        <begin position="22"/>
        <end position="185"/>
    </location>
</feature>
<dbReference type="GO" id="GO:0015288">
    <property type="term" value="F:porin activity"/>
    <property type="evidence" value="ECO:0007669"/>
    <property type="project" value="UniProtKB-KW"/>
</dbReference>
<dbReference type="GO" id="GO:0015159">
    <property type="term" value="F:polysaccharide transmembrane transporter activity"/>
    <property type="evidence" value="ECO:0007669"/>
    <property type="project" value="InterPro"/>
</dbReference>
<reference evidence="18 19" key="2">
    <citation type="journal article" date="2018" name="Nature">
        <title>Mutant phenotypes for thousands of bacterial genes of unknown function.</title>
        <authorList>
            <person name="Price M.N."/>
            <person name="Wetmore K.M."/>
            <person name="Waters R.J."/>
            <person name="Callaghan M."/>
            <person name="Ray J."/>
            <person name="Liu H."/>
            <person name="Kuehl J.V."/>
            <person name="Melnyk R.A."/>
            <person name="Lamson J.S."/>
            <person name="Suh Y."/>
            <person name="Carlson H.K."/>
            <person name="Esquivel Z."/>
            <person name="Sadeeshkumar H."/>
            <person name="Chakraborty R."/>
            <person name="Zane G.M."/>
            <person name="Rubin B.E."/>
            <person name="Wall J.D."/>
            <person name="Visel A."/>
            <person name="Bristow J."/>
            <person name="Blow M.J."/>
            <person name="Arkin A.P."/>
            <person name="Deutschbauer A.M."/>
        </authorList>
    </citation>
    <scope>NUCLEOTIDE SEQUENCE [LARGE SCALE GENOMIC DNA]</scope>
    <source>
        <strain evidence="18 19">FW300-N2E3</strain>
    </source>
</reference>
<evidence type="ECO:0000256" key="15">
    <source>
        <dbReference type="SAM" id="SignalP"/>
    </source>
</evidence>
<keyword evidence="10" id="KW-0626">Porin</keyword>
<keyword evidence="13" id="KW-0998">Cell outer membrane</keyword>
<dbReference type="GO" id="GO:0009279">
    <property type="term" value="C:cell outer membrane"/>
    <property type="evidence" value="ECO:0007669"/>
    <property type="project" value="UniProtKB-SubCell"/>
</dbReference>
<evidence type="ECO:0000259" key="17">
    <source>
        <dbReference type="Pfam" id="PF22461"/>
    </source>
</evidence>
<evidence type="ECO:0000256" key="2">
    <source>
        <dbReference type="ARBA" id="ARBA00009450"/>
    </source>
</evidence>
<evidence type="ECO:0000256" key="8">
    <source>
        <dbReference type="ARBA" id="ARBA00023047"/>
    </source>
</evidence>
<evidence type="ECO:0000256" key="7">
    <source>
        <dbReference type="ARBA" id="ARBA00022729"/>
    </source>
</evidence>
<evidence type="ECO:0000256" key="9">
    <source>
        <dbReference type="ARBA" id="ARBA00023065"/>
    </source>
</evidence>
<keyword evidence="7 15" id="KW-0732">Signal</keyword>
<feature type="signal peptide" evidence="15">
    <location>
        <begin position="1"/>
        <end position="21"/>
    </location>
</feature>
<dbReference type="EMBL" id="CP012830">
    <property type="protein sequence ID" value="ALI05124.1"/>
    <property type="molecule type" value="Genomic_DNA"/>
</dbReference>
<dbReference type="Pfam" id="PF22461">
    <property type="entry name" value="SLBB_2"/>
    <property type="match status" value="1"/>
</dbReference>
<dbReference type="InterPro" id="IPR003715">
    <property type="entry name" value="Poly_export_N"/>
</dbReference>
<evidence type="ECO:0000256" key="11">
    <source>
        <dbReference type="ARBA" id="ARBA00023136"/>
    </source>
</evidence>
<dbReference type="RefSeq" id="WP_054598290.1">
    <property type="nucleotide sequence ID" value="NZ_CP012830.1"/>
</dbReference>
<dbReference type="PANTHER" id="PTHR33619">
    <property type="entry name" value="POLYSACCHARIDE EXPORT PROTEIN GFCE-RELATED"/>
    <property type="match status" value="1"/>
</dbReference>
<keyword evidence="12" id="KW-0564">Palmitate</keyword>
<keyword evidence="5" id="KW-0762">Sugar transport</keyword>
<evidence type="ECO:0000256" key="3">
    <source>
        <dbReference type="ARBA" id="ARBA00022448"/>
    </source>
</evidence>
<evidence type="ECO:0000313" key="19">
    <source>
        <dbReference type="Proteomes" id="UP000066487"/>
    </source>
</evidence>
<evidence type="ECO:0000256" key="6">
    <source>
        <dbReference type="ARBA" id="ARBA00022692"/>
    </source>
</evidence>
<evidence type="ECO:0000256" key="13">
    <source>
        <dbReference type="ARBA" id="ARBA00023237"/>
    </source>
</evidence>
<comment type="similarity">
    <text evidence="2">Belongs to the BexD/CtrA/VexA family.</text>
</comment>
<dbReference type="Proteomes" id="UP000066487">
    <property type="component" value="Chromosome"/>
</dbReference>
<evidence type="ECO:0000256" key="12">
    <source>
        <dbReference type="ARBA" id="ARBA00023139"/>
    </source>
</evidence>
<organism evidence="18 19">
    <name type="scientific">Pseudomonas fluorescens</name>
    <dbReference type="NCBI Taxonomy" id="294"/>
    <lineage>
        <taxon>Bacteria</taxon>
        <taxon>Pseudomonadati</taxon>
        <taxon>Pseudomonadota</taxon>
        <taxon>Gammaproteobacteria</taxon>
        <taxon>Pseudomonadales</taxon>
        <taxon>Pseudomonadaceae</taxon>
        <taxon>Pseudomonas</taxon>
    </lineage>
</organism>
<evidence type="ECO:0000259" key="16">
    <source>
        <dbReference type="Pfam" id="PF02563"/>
    </source>
</evidence>